<protein>
    <submittedName>
        <fullName evidence="1">Protein kinase family protein</fullName>
    </submittedName>
</protein>
<keyword evidence="1" id="KW-0418">Kinase</keyword>
<keyword evidence="2" id="KW-1185">Reference proteome</keyword>
<name>A0ACC1Y2P2_MELAZ</name>
<organism evidence="1 2">
    <name type="scientific">Melia azedarach</name>
    <name type="common">Chinaberry tree</name>
    <dbReference type="NCBI Taxonomy" id="155640"/>
    <lineage>
        <taxon>Eukaryota</taxon>
        <taxon>Viridiplantae</taxon>
        <taxon>Streptophyta</taxon>
        <taxon>Embryophyta</taxon>
        <taxon>Tracheophyta</taxon>
        <taxon>Spermatophyta</taxon>
        <taxon>Magnoliopsida</taxon>
        <taxon>eudicotyledons</taxon>
        <taxon>Gunneridae</taxon>
        <taxon>Pentapetalae</taxon>
        <taxon>rosids</taxon>
        <taxon>malvids</taxon>
        <taxon>Sapindales</taxon>
        <taxon>Meliaceae</taxon>
        <taxon>Melia</taxon>
    </lineage>
</organism>
<evidence type="ECO:0000313" key="1">
    <source>
        <dbReference type="EMBL" id="KAJ4717970.1"/>
    </source>
</evidence>
<proteinExistence type="predicted"/>
<keyword evidence="1" id="KW-0808">Transferase</keyword>
<comment type="caution">
    <text evidence="1">The sequence shown here is derived from an EMBL/GenBank/DDBJ whole genome shotgun (WGS) entry which is preliminary data.</text>
</comment>
<dbReference type="Proteomes" id="UP001164539">
    <property type="component" value="Chromosome 5"/>
</dbReference>
<evidence type="ECO:0000313" key="2">
    <source>
        <dbReference type="Proteomes" id="UP001164539"/>
    </source>
</evidence>
<sequence length="879" mass="98914">MAKCFSCAILPFAFTVLVLAQDQSGFISIDCGMPEDSSYKDETTGINYVSDAKFIHTGISQNISPQYKTNTLEQQFRNVRSFPEGTRNCYTLKPWKGKDNKYLIRTRFMYGNYDAKAQIPEFDLYLGVNRWGSVKLEKADSILTKEIIHTPSLDYIHICLANTGLGTPFISALELRFLKNGTYLTESGSLELQYRLDCGLDEEETVRFPDDIHDRIWSPLNTELWYVLSTSIKVDANGDNGYQPGSKVMRTAVTTINGSDALGFNWESEDPTSQYYIYMHFAEIQELQANESREFNIYLNNNLWFGPSVPDYLSTTTIYSTSATMESKFEVWINSTKNSTRPPLINALEIYTVIYLQDLESNPQDIEAINNIKSIYGIKKNWQGDPCQPKAYLWEGLNCSYDAYDPPRIISLNLSSSGLSGEILPYISNLTMLQYLDLSNNNLTDMVPNFLSQLAFLKVLNLEGNKLSGSIPPELIEKSNNGKLILSVGKNPNLCPSVLCKKKKKKKFLVPIVASVGGFVILVLLVAVPIFWGLKRGKQAGTSMRKVNSESKQKDETLSELKKGQFSYSDILKITNNFERVAGKGGFGTVYHGYLGDTQVAVKMLSPSSIQGYKQFQAEANLLMRVHHRNLTTLVGYCDEVTNSGLIYEYMEKGNLEEMLSEKNPNFLSWEERLRIALDAAQGLEYLHNGCKPPIIHRDVKSTNILLNAKFQAKLADFGMSRIFPVEDGTHVSTVVAGTPGYLDPEYFISNRLNEKSDVFSYGVVLLEIITSRPSIAKNREKTHVVEWVSFMLAKGDIKNIIDRRLQGDFDVNSVWKAAELAMACASPTSIKRPNMTHVVMELNQCLAMELARKNETESREVIEMVAMNMNPGLSPLAR</sequence>
<gene>
    <name evidence="1" type="ORF">OWV82_009714</name>
</gene>
<accession>A0ACC1Y2P2</accession>
<reference evidence="1 2" key="1">
    <citation type="journal article" date="2023" name="Science">
        <title>Complex scaffold remodeling in plant triterpene biosynthesis.</title>
        <authorList>
            <person name="De La Pena R."/>
            <person name="Hodgson H."/>
            <person name="Liu J.C."/>
            <person name="Stephenson M.J."/>
            <person name="Martin A.C."/>
            <person name="Owen C."/>
            <person name="Harkess A."/>
            <person name="Leebens-Mack J."/>
            <person name="Jimenez L.E."/>
            <person name="Osbourn A."/>
            <person name="Sattely E.S."/>
        </authorList>
    </citation>
    <scope>NUCLEOTIDE SEQUENCE [LARGE SCALE GENOMIC DNA]</scope>
    <source>
        <strain evidence="2">cv. JPN11</strain>
        <tissue evidence="1">Leaf</tissue>
    </source>
</reference>
<dbReference type="EMBL" id="CM051398">
    <property type="protein sequence ID" value="KAJ4717970.1"/>
    <property type="molecule type" value="Genomic_DNA"/>
</dbReference>